<reference evidence="1" key="1">
    <citation type="journal article" date="2015" name="J. Virol.">
        <title>Genomic and Proteomic Analyses Indicate that Banchine and Campoplegine Polydnaviruses Have Similar, if Not Identical, Viral Ancestors.</title>
        <authorList>
            <person name="Beliveau C."/>
            <person name="Cohen A."/>
            <person name="Stewart D."/>
            <person name="Periquet G."/>
            <person name="Djoumad A."/>
            <person name="Kuhn L."/>
            <person name="Stoltz D."/>
            <person name="Volkoff A.-N."/>
            <person name="Herniou E."/>
            <person name="Drezen J.-M."/>
            <person name="Cusson M."/>
        </authorList>
    </citation>
    <scope>NUCLEOTIDE SEQUENCE</scope>
</reference>
<name>A0A0F6QA97_9HYME</name>
<protein>
    <submittedName>
        <fullName evidence="1">Uncharacterized protein</fullName>
    </submittedName>
</protein>
<evidence type="ECO:0000313" key="1">
    <source>
        <dbReference type="EMBL" id="AKD28108.1"/>
    </source>
</evidence>
<dbReference type="EMBL" id="KP706800">
    <property type="protein sequence ID" value="AKD28108.1"/>
    <property type="molecule type" value="Genomic_DNA"/>
</dbReference>
<accession>A0A0F6QA97</accession>
<organism evidence="1">
    <name type="scientific">Glypta fumiferanae</name>
    <dbReference type="NCBI Taxonomy" id="389681"/>
    <lineage>
        <taxon>Eukaryota</taxon>
        <taxon>Metazoa</taxon>
        <taxon>Ecdysozoa</taxon>
        <taxon>Arthropoda</taxon>
        <taxon>Hexapoda</taxon>
        <taxon>Insecta</taxon>
        <taxon>Pterygota</taxon>
        <taxon>Neoptera</taxon>
        <taxon>Endopterygota</taxon>
        <taxon>Hymenoptera</taxon>
        <taxon>Apocrita</taxon>
        <taxon>Ichneumonoidea</taxon>
        <taxon>Ichneumonidae</taxon>
        <taxon>Banchinae</taxon>
        <taxon>Glypta</taxon>
    </lineage>
</organism>
<sequence>MIFAQRSQIRCFTQKAPYYTGTFKNQLVMEESFQARSFFSLFLRERKGNSHRMRCLSVSFLSADSKFRKLPVPFSHELKHRRIDTCGSSLSSRRLQFSSRCYFDPTTFCRIFE</sequence>
<dbReference type="AlphaFoldDB" id="A0A0F6QA97"/>
<proteinExistence type="predicted"/>